<evidence type="ECO:0000256" key="2">
    <source>
        <dbReference type="ARBA" id="ARBA00023267"/>
    </source>
</evidence>
<dbReference type="GO" id="GO:0003677">
    <property type="term" value="F:DNA binding"/>
    <property type="evidence" value="ECO:0007669"/>
    <property type="project" value="UniProtKB-UniRule"/>
</dbReference>
<comment type="similarity">
    <text evidence="4">Belongs to the biotin--protein ligase family.</text>
</comment>
<protein>
    <recommendedName>
        <fullName evidence="4">Bifunctional ligase/repressor BirA</fullName>
    </recommendedName>
    <alternativeName>
        <fullName evidence="4">Biotin--[acetyl-CoA-carboxylase] ligase</fullName>
        <ecNumber evidence="4">6.3.4.15</ecNumber>
    </alternativeName>
    <alternativeName>
        <fullName evidence="4">Biotin--protein ligase</fullName>
    </alternativeName>
    <alternativeName>
        <fullName evidence="4">Biotin-[acetyl-CoA carboxylase] synthetase</fullName>
    </alternativeName>
</protein>
<name>A0AAU9EIG5_9BACT</name>
<dbReference type="Proteomes" id="UP001366166">
    <property type="component" value="Chromosome"/>
</dbReference>
<dbReference type="GO" id="GO:0004077">
    <property type="term" value="F:biotin--[biotin carboxyl-carrier protein] ligase activity"/>
    <property type="evidence" value="ECO:0007669"/>
    <property type="project" value="UniProtKB-UniRule"/>
</dbReference>
<organism evidence="6 7">
    <name type="scientific">Desulfoferula mesophila</name>
    <dbReference type="NCBI Taxonomy" id="3058419"/>
    <lineage>
        <taxon>Bacteria</taxon>
        <taxon>Pseudomonadati</taxon>
        <taxon>Thermodesulfobacteriota</taxon>
        <taxon>Desulfarculia</taxon>
        <taxon>Desulfarculales</taxon>
        <taxon>Desulfarculaceae</taxon>
        <taxon>Desulfoferula</taxon>
    </lineage>
</organism>
<dbReference type="Gene3D" id="3.30.930.10">
    <property type="entry name" value="Bira Bifunctional Protein, Domain 2"/>
    <property type="match status" value="1"/>
</dbReference>
<reference evidence="7" key="1">
    <citation type="journal article" date="2023" name="Arch. Microbiol.">
        <title>Desulfoferula mesophilus gen. nov. sp. nov., a mesophilic sulfate-reducing bacterium isolated from a brackish lake sediment.</title>
        <authorList>
            <person name="Watanabe T."/>
            <person name="Yabe T."/>
            <person name="Tsuji J.M."/>
            <person name="Fukui M."/>
        </authorList>
    </citation>
    <scope>NUCLEOTIDE SEQUENCE [LARGE SCALE GENOMIC DNA]</scope>
    <source>
        <strain evidence="7">12FAK</strain>
    </source>
</reference>
<keyword evidence="2 4" id="KW-0092">Biotin</keyword>
<evidence type="ECO:0000259" key="5">
    <source>
        <dbReference type="PROSITE" id="PS51733"/>
    </source>
</evidence>
<dbReference type="Pfam" id="PF08279">
    <property type="entry name" value="HTH_11"/>
    <property type="match status" value="1"/>
</dbReference>
<feature type="binding site" evidence="4">
    <location>
        <position position="191"/>
    </location>
    <ligand>
        <name>biotin</name>
        <dbReference type="ChEBI" id="CHEBI:57586"/>
    </ligand>
</feature>
<dbReference type="EMBL" id="AP028679">
    <property type="protein sequence ID" value="BEQ14389.1"/>
    <property type="molecule type" value="Genomic_DNA"/>
</dbReference>
<dbReference type="InterPro" id="IPR030855">
    <property type="entry name" value="Bifunct_BirA"/>
</dbReference>
<keyword evidence="4" id="KW-0238">DNA-binding</keyword>
<dbReference type="NCBIfam" id="TIGR00121">
    <property type="entry name" value="birA_ligase"/>
    <property type="match status" value="1"/>
</dbReference>
<feature type="DNA-binding region" description="H-T-H motif" evidence="4">
    <location>
        <begin position="25"/>
        <end position="44"/>
    </location>
</feature>
<dbReference type="InterPro" id="IPR045864">
    <property type="entry name" value="aa-tRNA-synth_II/BPL/LPL"/>
</dbReference>
<keyword evidence="4" id="KW-0678">Repressor</keyword>
<evidence type="ECO:0000256" key="3">
    <source>
        <dbReference type="ARBA" id="ARBA00047846"/>
    </source>
</evidence>
<keyword evidence="4" id="KW-0547">Nucleotide-binding</keyword>
<evidence type="ECO:0000313" key="6">
    <source>
        <dbReference type="EMBL" id="BEQ14389.1"/>
    </source>
</evidence>
<dbReference type="PROSITE" id="PS51733">
    <property type="entry name" value="BPL_LPL_CATALYTIC"/>
    <property type="match status" value="1"/>
</dbReference>
<proteinExistence type="inferred from homology"/>
<dbReference type="KEGG" id="dmp:FAK_14550"/>
<dbReference type="InterPro" id="IPR004408">
    <property type="entry name" value="Biotin_CoA_COase_ligase"/>
</dbReference>
<comment type="function">
    <text evidence="4">Acts both as a biotin--[acetyl-CoA-carboxylase] ligase and a repressor.</text>
</comment>
<evidence type="ECO:0000313" key="7">
    <source>
        <dbReference type="Proteomes" id="UP001366166"/>
    </source>
</evidence>
<sequence>MSEGPATTAGQVLRLLLRGNGERSGQDMAQRLGISRAAVAKVVTSLRAQGLEIEAAPRRGYRLVSEPPLLLPAMVEARLAPGSLGLPLIHFDEIDSTNLEARRQAEAGAPHGACLVAEHQSAGRGRLDRRWQAPKGSALLFSLILRPSLGLRRVFALNNLISLAVCRALQKHGGVDAAIKWPNDVYLEGKKLAGVLTEFTSRAEAVEYAVVGVGLNVNQDAQWLAGLDQPAMSLAAATGHAWNRATLLAQILGEMSALHEEFMAGGGEELAREYARRSLILGLEVTVREGQAVRRGKAVGFAPEGALLLEEEGGKVSPIHHGDVSLLDWEVLA</sequence>
<dbReference type="GO" id="GO:0005524">
    <property type="term" value="F:ATP binding"/>
    <property type="evidence" value="ECO:0007669"/>
    <property type="project" value="UniProtKB-UniRule"/>
</dbReference>
<dbReference type="InterPro" id="IPR003142">
    <property type="entry name" value="BPL_C"/>
</dbReference>
<keyword evidence="4" id="KW-0805">Transcription regulation</keyword>
<dbReference type="AlphaFoldDB" id="A0AAU9EIG5"/>
<comment type="catalytic activity">
    <reaction evidence="3 4">
        <text>biotin + L-lysyl-[protein] + ATP = N(6)-biotinyl-L-lysyl-[protein] + AMP + diphosphate + H(+)</text>
        <dbReference type="Rhea" id="RHEA:11756"/>
        <dbReference type="Rhea" id="RHEA-COMP:9752"/>
        <dbReference type="Rhea" id="RHEA-COMP:10505"/>
        <dbReference type="ChEBI" id="CHEBI:15378"/>
        <dbReference type="ChEBI" id="CHEBI:29969"/>
        <dbReference type="ChEBI" id="CHEBI:30616"/>
        <dbReference type="ChEBI" id="CHEBI:33019"/>
        <dbReference type="ChEBI" id="CHEBI:57586"/>
        <dbReference type="ChEBI" id="CHEBI:83144"/>
        <dbReference type="ChEBI" id="CHEBI:456215"/>
        <dbReference type="EC" id="6.3.4.15"/>
    </reaction>
</comment>
<feature type="domain" description="BPL/LPL catalytic" evidence="5">
    <location>
        <begin position="83"/>
        <end position="263"/>
    </location>
</feature>
<dbReference type="Pfam" id="PF03099">
    <property type="entry name" value="BPL_LplA_LipB"/>
    <property type="match status" value="1"/>
</dbReference>
<dbReference type="InterPro" id="IPR036390">
    <property type="entry name" value="WH_DNA-bd_sf"/>
</dbReference>
<dbReference type="SUPFAM" id="SSF55681">
    <property type="entry name" value="Class II aaRS and biotin synthetases"/>
    <property type="match status" value="1"/>
</dbReference>
<dbReference type="Gene3D" id="2.30.30.100">
    <property type="match status" value="1"/>
</dbReference>
<keyword evidence="1 4" id="KW-0436">Ligase</keyword>
<dbReference type="InterPro" id="IPR004143">
    <property type="entry name" value="BPL_LPL_catalytic"/>
</dbReference>
<dbReference type="Gene3D" id="1.10.10.10">
    <property type="entry name" value="Winged helix-like DNA-binding domain superfamily/Winged helix DNA-binding domain"/>
    <property type="match status" value="1"/>
</dbReference>
<dbReference type="SUPFAM" id="SSF46785">
    <property type="entry name" value="Winged helix' DNA-binding domain"/>
    <property type="match status" value="1"/>
</dbReference>
<dbReference type="GO" id="GO:0005737">
    <property type="term" value="C:cytoplasm"/>
    <property type="evidence" value="ECO:0007669"/>
    <property type="project" value="TreeGrafter"/>
</dbReference>
<gene>
    <name evidence="4 6" type="primary">birA</name>
    <name evidence="6" type="ORF">FAK_14550</name>
</gene>
<evidence type="ECO:0000256" key="1">
    <source>
        <dbReference type="ARBA" id="ARBA00022598"/>
    </source>
</evidence>
<dbReference type="InterPro" id="IPR036388">
    <property type="entry name" value="WH-like_DNA-bd_sf"/>
</dbReference>
<dbReference type="InterPro" id="IPR013196">
    <property type="entry name" value="HTH_11"/>
</dbReference>
<accession>A0AAU9EIG5</accession>
<dbReference type="PANTHER" id="PTHR12835">
    <property type="entry name" value="BIOTIN PROTEIN LIGASE"/>
    <property type="match status" value="1"/>
</dbReference>
<dbReference type="HAMAP" id="MF_00978">
    <property type="entry name" value="Bifunct_BirA"/>
    <property type="match status" value="1"/>
</dbReference>
<keyword evidence="4" id="KW-0804">Transcription</keyword>
<dbReference type="RefSeq" id="WP_338606104.1">
    <property type="nucleotide sequence ID" value="NZ_AP028679.1"/>
</dbReference>
<evidence type="ECO:0000256" key="4">
    <source>
        <dbReference type="HAMAP-Rule" id="MF_00978"/>
    </source>
</evidence>
<keyword evidence="4" id="KW-0067">ATP-binding</keyword>
<keyword evidence="7" id="KW-1185">Reference proteome</keyword>
<dbReference type="GO" id="GO:0006355">
    <property type="term" value="P:regulation of DNA-templated transcription"/>
    <property type="evidence" value="ECO:0007669"/>
    <property type="project" value="UniProtKB-UniRule"/>
</dbReference>
<dbReference type="PANTHER" id="PTHR12835:SF5">
    <property type="entry name" value="BIOTIN--PROTEIN LIGASE"/>
    <property type="match status" value="1"/>
</dbReference>
<dbReference type="Pfam" id="PF02237">
    <property type="entry name" value="BPL_C"/>
    <property type="match status" value="1"/>
</dbReference>
<dbReference type="EC" id="6.3.4.15" evidence="4"/>
<feature type="binding site" evidence="4">
    <location>
        <begin position="124"/>
        <end position="126"/>
    </location>
    <ligand>
        <name>biotin</name>
        <dbReference type="ChEBI" id="CHEBI:57586"/>
    </ligand>
</feature>
<dbReference type="CDD" id="cd16442">
    <property type="entry name" value="BPL"/>
    <property type="match status" value="1"/>
</dbReference>
<feature type="binding site" evidence="4">
    <location>
        <position position="120"/>
    </location>
    <ligand>
        <name>biotin</name>
        <dbReference type="ChEBI" id="CHEBI:57586"/>
    </ligand>
</feature>
<feature type="binding site" evidence="4">
    <location>
        <begin position="96"/>
        <end position="98"/>
    </location>
    <ligand>
        <name>biotin</name>
        <dbReference type="ChEBI" id="CHEBI:57586"/>
    </ligand>
</feature>